<protein>
    <submittedName>
        <fullName evidence="2">DUF2809 domain-containing protein</fullName>
    </submittedName>
</protein>
<feature type="transmembrane region" description="Helical" evidence="1">
    <location>
        <begin position="100"/>
        <end position="119"/>
    </location>
</feature>
<sequence>MALIVGSLGLAFAIRLVTGTAVETTGLLEQISGTALYASAFYGGLLVLWPRGRAVVLGLISIGFCWAVEFFQLSSVPAALSAHSVVARLVLGRSFDPYDLVWYVVGVLLAMALHHLTLCRSETA</sequence>
<dbReference type="EMBL" id="JBIAZU010000005">
    <property type="protein sequence ID" value="MFF5293183.1"/>
    <property type="molecule type" value="Genomic_DNA"/>
</dbReference>
<accession>A0ABW6WJJ9</accession>
<evidence type="ECO:0000313" key="3">
    <source>
        <dbReference type="Proteomes" id="UP001602245"/>
    </source>
</evidence>
<evidence type="ECO:0000256" key="1">
    <source>
        <dbReference type="SAM" id="Phobius"/>
    </source>
</evidence>
<feature type="transmembrane region" description="Helical" evidence="1">
    <location>
        <begin position="31"/>
        <end position="49"/>
    </location>
</feature>
<organism evidence="2 3">
    <name type="scientific">Paractinoplanes globisporus</name>
    <dbReference type="NCBI Taxonomy" id="113565"/>
    <lineage>
        <taxon>Bacteria</taxon>
        <taxon>Bacillati</taxon>
        <taxon>Actinomycetota</taxon>
        <taxon>Actinomycetes</taxon>
        <taxon>Micromonosporales</taxon>
        <taxon>Micromonosporaceae</taxon>
        <taxon>Paractinoplanes</taxon>
    </lineage>
</organism>
<keyword evidence="1" id="KW-0812">Transmembrane</keyword>
<keyword evidence="1" id="KW-0472">Membrane</keyword>
<comment type="caution">
    <text evidence="2">The sequence shown here is derived from an EMBL/GenBank/DDBJ whole genome shotgun (WGS) entry which is preliminary data.</text>
</comment>
<reference evidence="2 3" key="1">
    <citation type="submission" date="2024-10" db="EMBL/GenBank/DDBJ databases">
        <title>The Natural Products Discovery Center: Release of the First 8490 Sequenced Strains for Exploring Actinobacteria Biosynthetic Diversity.</title>
        <authorList>
            <person name="Kalkreuter E."/>
            <person name="Kautsar S.A."/>
            <person name="Yang D."/>
            <person name="Bader C.D."/>
            <person name="Teijaro C.N."/>
            <person name="Fluegel L."/>
            <person name="Davis C.M."/>
            <person name="Simpson J.R."/>
            <person name="Lauterbach L."/>
            <person name="Steele A.D."/>
            <person name="Gui C."/>
            <person name="Meng S."/>
            <person name="Li G."/>
            <person name="Viehrig K."/>
            <person name="Ye F."/>
            <person name="Su P."/>
            <person name="Kiefer A.F."/>
            <person name="Nichols A."/>
            <person name="Cepeda A.J."/>
            <person name="Yan W."/>
            <person name="Fan B."/>
            <person name="Jiang Y."/>
            <person name="Adhikari A."/>
            <person name="Zheng C.-J."/>
            <person name="Schuster L."/>
            <person name="Cowan T.M."/>
            <person name="Smanski M.J."/>
            <person name="Chevrette M.G."/>
            <person name="De Carvalho L.P.S."/>
            <person name="Shen B."/>
        </authorList>
    </citation>
    <scope>NUCLEOTIDE SEQUENCE [LARGE SCALE GENOMIC DNA]</scope>
    <source>
        <strain evidence="2 3">NPDC000087</strain>
    </source>
</reference>
<dbReference type="InterPro" id="IPR021257">
    <property type="entry name" value="DUF2809"/>
</dbReference>
<feature type="transmembrane region" description="Helical" evidence="1">
    <location>
        <begin position="56"/>
        <end position="80"/>
    </location>
</feature>
<keyword evidence="3" id="KW-1185">Reference proteome</keyword>
<dbReference type="Proteomes" id="UP001602245">
    <property type="component" value="Unassembled WGS sequence"/>
</dbReference>
<dbReference type="RefSeq" id="WP_211216642.1">
    <property type="nucleotide sequence ID" value="NZ_JBIAZU010000005.1"/>
</dbReference>
<evidence type="ECO:0000313" key="2">
    <source>
        <dbReference type="EMBL" id="MFF5293183.1"/>
    </source>
</evidence>
<name>A0ABW6WJJ9_9ACTN</name>
<keyword evidence="1" id="KW-1133">Transmembrane helix</keyword>
<proteinExistence type="predicted"/>
<dbReference type="Pfam" id="PF10990">
    <property type="entry name" value="DUF2809"/>
    <property type="match status" value="1"/>
</dbReference>
<gene>
    <name evidence="2" type="ORF">ACFY35_27440</name>
</gene>